<gene>
    <name evidence="2" type="ORF">C361_06367</name>
</gene>
<feature type="region of interest" description="Disordered" evidence="1">
    <location>
        <begin position="1"/>
        <end position="26"/>
    </location>
</feature>
<dbReference type="Proteomes" id="UP000199727">
    <property type="component" value="Unassembled WGS sequence"/>
</dbReference>
<reference evidence="2 3" key="1">
    <citation type="submission" date="2017-06" db="EMBL/GenBank/DDBJ databases">
        <title>Global population genomics of the pathogenic fungus Cryptococcus neoformans var. grubii.</title>
        <authorList>
            <person name="Cuomo C."/>
            <person name="Litvintseva A."/>
            <person name="Chen Y."/>
            <person name="Young S."/>
            <person name="Zeng Q."/>
            <person name="Chapman S."/>
            <person name="Gujja S."/>
            <person name="Saif S."/>
            <person name="Birren B."/>
        </authorList>
    </citation>
    <scope>NUCLEOTIDE SEQUENCE [LARGE SCALE GENOMIC DNA]</scope>
    <source>
        <strain evidence="2 3">Tu259-1</strain>
    </source>
</reference>
<proteinExistence type="predicted"/>
<organism evidence="2 3">
    <name type="scientific">Cryptococcus neoformans Tu259-1</name>
    <dbReference type="NCBI Taxonomy" id="1230072"/>
    <lineage>
        <taxon>Eukaryota</taxon>
        <taxon>Fungi</taxon>
        <taxon>Dikarya</taxon>
        <taxon>Basidiomycota</taxon>
        <taxon>Agaricomycotina</taxon>
        <taxon>Tremellomycetes</taxon>
        <taxon>Tremellales</taxon>
        <taxon>Cryptococcaceae</taxon>
        <taxon>Cryptococcus</taxon>
        <taxon>Cryptococcus neoformans species complex</taxon>
    </lineage>
</organism>
<feature type="compositionally biased region" description="Basic residues" evidence="1">
    <location>
        <begin position="8"/>
        <end position="17"/>
    </location>
</feature>
<evidence type="ECO:0000313" key="2">
    <source>
        <dbReference type="EMBL" id="OXG13176.1"/>
    </source>
</evidence>
<accession>A0A854QCR9</accession>
<dbReference type="AlphaFoldDB" id="A0A854QCR9"/>
<comment type="caution">
    <text evidence="2">The sequence shown here is derived from an EMBL/GenBank/DDBJ whole genome shotgun (WGS) entry which is preliminary data.</text>
</comment>
<sequence>MQRSPRVSYRHQHRGNIRHPEGQRNGCHYYPATADKSTRIPSRLFLIVVADLLLVTIQSTQPHILRDIVFPQV</sequence>
<evidence type="ECO:0000256" key="1">
    <source>
        <dbReference type="SAM" id="MobiDB-lite"/>
    </source>
</evidence>
<name>A0A854QCR9_CRYNE</name>
<protein>
    <submittedName>
        <fullName evidence="2">Uncharacterized protein</fullName>
    </submittedName>
</protein>
<dbReference type="EMBL" id="AMKT01000083">
    <property type="protein sequence ID" value="OXG13176.1"/>
    <property type="molecule type" value="Genomic_DNA"/>
</dbReference>
<evidence type="ECO:0000313" key="3">
    <source>
        <dbReference type="Proteomes" id="UP000199727"/>
    </source>
</evidence>